<dbReference type="Gene3D" id="2.60.40.1910">
    <property type="match status" value="1"/>
</dbReference>
<dbReference type="SUPFAM" id="SSF55486">
    <property type="entry name" value="Metalloproteases ('zincins'), catalytic domain"/>
    <property type="match status" value="1"/>
</dbReference>
<keyword evidence="16" id="KW-1185">Reference proteome</keyword>
<organism evidence="15 16">
    <name type="scientific">Oryctes borbonicus</name>
    <dbReference type="NCBI Taxonomy" id="1629725"/>
    <lineage>
        <taxon>Eukaryota</taxon>
        <taxon>Metazoa</taxon>
        <taxon>Ecdysozoa</taxon>
        <taxon>Arthropoda</taxon>
        <taxon>Hexapoda</taxon>
        <taxon>Insecta</taxon>
        <taxon>Pterygota</taxon>
        <taxon>Neoptera</taxon>
        <taxon>Endopterygota</taxon>
        <taxon>Coleoptera</taxon>
        <taxon>Polyphaga</taxon>
        <taxon>Scarabaeiformia</taxon>
        <taxon>Scarabaeidae</taxon>
        <taxon>Dynastinae</taxon>
        <taxon>Oryctes</taxon>
    </lineage>
</organism>
<name>A0A0T6B5L3_9SCAR</name>
<feature type="domain" description="Aminopeptidase N-like N-terminal" evidence="14">
    <location>
        <begin position="10"/>
        <end position="141"/>
    </location>
</feature>
<dbReference type="InterPro" id="IPR042097">
    <property type="entry name" value="Aminopeptidase_N-like_N_sf"/>
</dbReference>
<dbReference type="InterPro" id="IPR001930">
    <property type="entry name" value="Peptidase_M1"/>
</dbReference>
<accession>A0A0T6B5L3</accession>
<dbReference type="InterPro" id="IPR050344">
    <property type="entry name" value="Peptidase_M1_aminopeptidases"/>
</dbReference>
<evidence type="ECO:0000259" key="12">
    <source>
        <dbReference type="Pfam" id="PF01433"/>
    </source>
</evidence>
<evidence type="ECO:0000313" key="16">
    <source>
        <dbReference type="Proteomes" id="UP000051574"/>
    </source>
</evidence>
<dbReference type="Gene3D" id="1.25.50.20">
    <property type="match status" value="1"/>
</dbReference>
<feature type="active site" description="Proton acceptor" evidence="10">
    <location>
        <position position="245"/>
    </location>
</feature>
<evidence type="ECO:0000256" key="9">
    <source>
        <dbReference type="ARBA" id="ARBA00023288"/>
    </source>
</evidence>
<dbReference type="GO" id="GO:0008237">
    <property type="term" value="F:metallopeptidase activity"/>
    <property type="evidence" value="ECO:0007669"/>
    <property type="project" value="UniProtKB-KW"/>
</dbReference>
<keyword evidence="3" id="KW-0325">Glycoprotein</keyword>
<keyword evidence="8 11" id="KW-0482">Metalloprotease</keyword>
<evidence type="ECO:0000256" key="11">
    <source>
        <dbReference type="RuleBase" id="RU364040"/>
    </source>
</evidence>
<comment type="caution">
    <text evidence="15">The sequence shown here is derived from an EMBL/GenBank/DDBJ whole genome shotgun (WGS) entry which is preliminary data.</text>
</comment>
<evidence type="ECO:0000256" key="2">
    <source>
        <dbReference type="ARBA" id="ARBA00010136"/>
    </source>
</evidence>
<feature type="non-terminal residue" evidence="15">
    <location>
        <position position="1"/>
    </location>
</feature>
<dbReference type="SUPFAM" id="SSF63737">
    <property type="entry name" value="Leukotriene A4 hydrolase N-terminal domain"/>
    <property type="match status" value="1"/>
</dbReference>
<dbReference type="InterPro" id="IPR014782">
    <property type="entry name" value="Peptidase_M1_dom"/>
</dbReference>
<dbReference type="EC" id="3.4.11.-" evidence="11"/>
<dbReference type="InterPro" id="IPR024571">
    <property type="entry name" value="ERAP1-like_C_dom"/>
</dbReference>
<dbReference type="InterPro" id="IPR045357">
    <property type="entry name" value="Aminopeptidase_N-like_N"/>
</dbReference>
<evidence type="ECO:0000256" key="3">
    <source>
        <dbReference type="ARBA" id="ARBA00022622"/>
    </source>
</evidence>
<sequence>SPPMIPAVIKINKVERVPKNPVIVLHMEKTLNTGAQCELQLSFTGKLYNDTSEALFRHQYTDTTSGENKWYIGTYFRPNLARRVFPCFDEPALKATFLISVARQKHMTALSNMPLMNSEEVESQPGWYWDHFERTPIMSTFTVGIVVSEFVYVERNKTEDDKEMGLDIKVWARPDYLDMLKNVSDKIIKSLEVLQDFWGVPYPLPKLDCLALPNYQATKPADSWGLILFKETELTSKKTWHISQELVYQWLGSLATPYWWSDAHINNALNRYITAYTTLKLNYGYETFNNWPMTMLYSIYYEFSKRYPHGKTTAIKQDSISAKTELIFRMLNYTLGESTFKHGLQKFMIDCEYKTFFGEDIWRALNDQANFDSVLPEDVTVSAIAASWITKERLPVVNVIRNYDDNSVNITQKVYLRERPHDVPDQDKLLWWIPVVLVKQSKLDFKNTTPTTWMRKEKSIILPDMPGSDYFIIVNPEEIGPFPVNYDQQNWNMLGNFLSHNEDRIKIPVNTRAKLVHDAWNLAYAGDLPFDIALDMTLFLKNEREYIAWDPIFTMIDHIGRHIDSSEVHIKFQAYIRHLLEPLYIELGDDAKEGESDGKVHLRSSTKTFLCQAGYKPCVEEAQAAYKKWMDSESPDEGNPVANQYICPVFQWGTKEEWEFGLQRIINFPPSRKQNERTYLLKTLAGCPSDSWKIERLLNITVLESNGNFTDNDVSLIFSMLTGGARGYTTLFNFLEKNWFMIKVKFENKPHLWNSIVSSATTFKTQRGLDMVSELYEEHQGEFGAAEFLVERALRNIKEETKWSDENLPVIETWLDLYLKDNSIDAENY</sequence>
<evidence type="ECO:0000256" key="5">
    <source>
        <dbReference type="ARBA" id="ARBA00022723"/>
    </source>
</evidence>
<evidence type="ECO:0000256" key="10">
    <source>
        <dbReference type="PIRSR" id="PIRSR634016-1"/>
    </source>
</evidence>
<evidence type="ECO:0000259" key="14">
    <source>
        <dbReference type="Pfam" id="PF17900"/>
    </source>
</evidence>
<keyword evidence="3" id="KW-0336">GPI-anchor</keyword>
<evidence type="ECO:0000259" key="13">
    <source>
        <dbReference type="Pfam" id="PF11838"/>
    </source>
</evidence>
<comment type="similarity">
    <text evidence="2 11">Belongs to the peptidase M1 family.</text>
</comment>
<dbReference type="InterPro" id="IPR034016">
    <property type="entry name" value="M1_APN-typ"/>
</dbReference>
<dbReference type="GO" id="GO:0005886">
    <property type="term" value="C:plasma membrane"/>
    <property type="evidence" value="ECO:0007669"/>
    <property type="project" value="UniProtKB-SubCell"/>
</dbReference>
<keyword evidence="11" id="KW-0031">Aminopeptidase</keyword>
<keyword evidence="6 11" id="KW-0378">Hydrolase</keyword>
<dbReference type="PANTHER" id="PTHR11533">
    <property type="entry name" value="PROTEASE M1 ZINC METALLOPROTEASE"/>
    <property type="match status" value="1"/>
</dbReference>
<evidence type="ECO:0000256" key="7">
    <source>
        <dbReference type="ARBA" id="ARBA00022833"/>
    </source>
</evidence>
<dbReference type="PANTHER" id="PTHR11533:SF18">
    <property type="entry name" value="FI02158P"/>
    <property type="match status" value="1"/>
</dbReference>
<dbReference type="GO" id="GO:0006508">
    <property type="term" value="P:proteolysis"/>
    <property type="evidence" value="ECO:0007669"/>
    <property type="project" value="UniProtKB-KW"/>
</dbReference>
<protein>
    <recommendedName>
        <fullName evidence="11">Aminopeptidase</fullName>
        <ecNumber evidence="11">3.4.11.-</ecNumber>
    </recommendedName>
</protein>
<keyword evidence="7 11" id="KW-0862">Zinc</keyword>
<gene>
    <name evidence="15" type="ORF">AMK59_4547</name>
</gene>
<dbReference type="OrthoDB" id="8182982at2759"/>
<evidence type="ECO:0000256" key="4">
    <source>
        <dbReference type="ARBA" id="ARBA00022670"/>
    </source>
</evidence>
<keyword evidence="4 11" id="KW-0645">Protease</keyword>
<dbReference type="Pfam" id="PF11838">
    <property type="entry name" value="ERAP1_C"/>
    <property type="match status" value="1"/>
</dbReference>
<dbReference type="Pfam" id="PF01433">
    <property type="entry name" value="Peptidase_M1"/>
    <property type="match status" value="1"/>
</dbReference>
<feature type="domain" description="ERAP1-like C-terminal" evidence="13">
    <location>
        <begin position="471"/>
        <end position="798"/>
    </location>
</feature>
<evidence type="ECO:0000256" key="1">
    <source>
        <dbReference type="ARBA" id="ARBA00004609"/>
    </source>
</evidence>
<keyword evidence="9" id="KW-0449">Lipoprotein</keyword>
<keyword evidence="3" id="KW-0472">Membrane</keyword>
<dbReference type="GO" id="GO:0008270">
    <property type="term" value="F:zinc ion binding"/>
    <property type="evidence" value="ECO:0007669"/>
    <property type="project" value="UniProtKB-UniRule"/>
</dbReference>
<dbReference type="GO" id="GO:0005615">
    <property type="term" value="C:extracellular space"/>
    <property type="evidence" value="ECO:0007669"/>
    <property type="project" value="TreeGrafter"/>
</dbReference>
<evidence type="ECO:0000313" key="15">
    <source>
        <dbReference type="EMBL" id="KRT82680.1"/>
    </source>
</evidence>
<dbReference type="Proteomes" id="UP000051574">
    <property type="component" value="Unassembled WGS sequence"/>
</dbReference>
<evidence type="ECO:0000256" key="6">
    <source>
        <dbReference type="ARBA" id="ARBA00022801"/>
    </source>
</evidence>
<dbReference type="CDD" id="cd09601">
    <property type="entry name" value="M1_APN-Q_like"/>
    <property type="match status" value="1"/>
</dbReference>
<reference evidence="15 16" key="1">
    <citation type="submission" date="2015-09" db="EMBL/GenBank/DDBJ databases">
        <title>Draft genome of the scarab beetle Oryctes borbonicus.</title>
        <authorList>
            <person name="Meyer J.M."/>
            <person name="Markov G.V."/>
            <person name="Baskaran P."/>
            <person name="Herrmann M."/>
            <person name="Sommer R.J."/>
            <person name="Roedelsperger C."/>
        </authorList>
    </citation>
    <scope>NUCLEOTIDE SEQUENCE [LARGE SCALE GENOMIC DNA]</scope>
    <source>
        <strain evidence="15">OB123</strain>
        <tissue evidence="15">Whole animal</tissue>
    </source>
</reference>
<dbReference type="Gene3D" id="2.60.40.1730">
    <property type="entry name" value="tricorn interacting facor f3 domain"/>
    <property type="match status" value="1"/>
</dbReference>
<dbReference type="GO" id="GO:0004177">
    <property type="term" value="F:aminopeptidase activity"/>
    <property type="evidence" value="ECO:0007669"/>
    <property type="project" value="UniProtKB-KW"/>
</dbReference>
<dbReference type="PRINTS" id="PR00756">
    <property type="entry name" value="ALADIPTASE"/>
</dbReference>
<dbReference type="GO" id="GO:0005737">
    <property type="term" value="C:cytoplasm"/>
    <property type="evidence" value="ECO:0007669"/>
    <property type="project" value="TreeGrafter"/>
</dbReference>
<comment type="subcellular location">
    <subcellularLocation>
        <location evidence="1">Cell membrane</location>
        <topology evidence="1">Lipid-anchor</topology>
        <topology evidence="1">GPI-anchor</topology>
    </subcellularLocation>
</comment>
<dbReference type="FunFam" id="2.60.40.1910:FF:000013">
    <property type="entry name" value="Aminopeptidase"/>
    <property type="match status" value="1"/>
</dbReference>
<comment type="cofactor">
    <cofactor evidence="11">
        <name>Zn(2+)</name>
        <dbReference type="ChEBI" id="CHEBI:29105"/>
    </cofactor>
    <text evidence="11">Binds 1 zinc ion per subunit.</text>
</comment>
<feature type="domain" description="Peptidase M1 membrane alanine aminopeptidase" evidence="12">
    <location>
        <begin position="186"/>
        <end position="382"/>
    </location>
</feature>
<keyword evidence="5 11" id="KW-0479">Metal-binding</keyword>
<dbReference type="FunFam" id="1.25.50.20:FF:000005">
    <property type="entry name" value="Aminopeptidase N-like protein"/>
    <property type="match status" value="1"/>
</dbReference>
<dbReference type="Gene3D" id="1.10.390.10">
    <property type="entry name" value="Neutral Protease Domain 2"/>
    <property type="match status" value="1"/>
</dbReference>
<dbReference type="EMBL" id="LJIG01009638">
    <property type="protein sequence ID" value="KRT82680.1"/>
    <property type="molecule type" value="Genomic_DNA"/>
</dbReference>
<proteinExistence type="inferred from homology"/>
<evidence type="ECO:0000256" key="8">
    <source>
        <dbReference type="ARBA" id="ARBA00023049"/>
    </source>
</evidence>
<dbReference type="InterPro" id="IPR027268">
    <property type="entry name" value="Peptidase_M4/M1_CTD_sf"/>
</dbReference>
<dbReference type="Pfam" id="PF17900">
    <property type="entry name" value="Peptidase_M1_N"/>
    <property type="match status" value="1"/>
</dbReference>
<dbReference type="GO" id="GO:0098552">
    <property type="term" value="C:side of membrane"/>
    <property type="evidence" value="ECO:0007669"/>
    <property type="project" value="UniProtKB-KW"/>
</dbReference>
<dbReference type="AlphaFoldDB" id="A0A0T6B5L3"/>